<feature type="active site" description="Proton donor/acceptor" evidence="2">
    <location>
        <position position="147"/>
    </location>
</feature>
<name>A0A448UZZ1_9FIRM</name>
<dbReference type="Gene3D" id="2.40.260.10">
    <property type="entry name" value="Sortase"/>
    <property type="match status" value="1"/>
</dbReference>
<evidence type="ECO:0000313" key="5">
    <source>
        <dbReference type="Proteomes" id="UP000269544"/>
    </source>
</evidence>
<dbReference type="InterPro" id="IPR005754">
    <property type="entry name" value="Sortase"/>
</dbReference>
<evidence type="ECO:0000256" key="3">
    <source>
        <dbReference type="SAM" id="Phobius"/>
    </source>
</evidence>
<dbReference type="AlphaFoldDB" id="A0A448UZZ1"/>
<dbReference type="NCBIfam" id="TIGR01076">
    <property type="entry name" value="sortase_fam"/>
    <property type="match status" value="1"/>
</dbReference>
<dbReference type="Pfam" id="PF04203">
    <property type="entry name" value="Sortase"/>
    <property type="match status" value="1"/>
</dbReference>
<reference evidence="4 5" key="1">
    <citation type="submission" date="2018-12" db="EMBL/GenBank/DDBJ databases">
        <authorList>
            <consortium name="Pathogen Informatics"/>
        </authorList>
    </citation>
    <scope>NUCLEOTIDE SEQUENCE [LARGE SCALE GENOMIC DNA]</scope>
    <source>
        <strain evidence="4 5">NCTC13079</strain>
    </source>
</reference>
<dbReference type="Proteomes" id="UP000269544">
    <property type="component" value="Chromosome"/>
</dbReference>
<dbReference type="OrthoDB" id="1648028at2"/>
<feature type="active site" description="Acyl-thioester intermediate" evidence="2">
    <location>
        <position position="209"/>
    </location>
</feature>
<protein>
    <submittedName>
        <fullName evidence="4">Sortase (Surface protein transpeptidase)</fullName>
    </submittedName>
</protein>
<keyword evidence="1" id="KW-0378">Hydrolase</keyword>
<dbReference type="NCBIfam" id="NF033745">
    <property type="entry name" value="class_C_sortase"/>
    <property type="match status" value="1"/>
</dbReference>
<feature type="transmembrane region" description="Helical" evidence="3">
    <location>
        <begin position="262"/>
        <end position="283"/>
    </location>
</feature>
<keyword evidence="3" id="KW-0472">Membrane</keyword>
<dbReference type="RefSeq" id="WP_126464659.1">
    <property type="nucleotide sequence ID" value="NZ_LR134523.1"/>
</dbReference>
<evidence type="ECO:0000256" key="1">
    <source>
        <dbReference type="ARBA" id="ARBA00022801"/>
    </source>
</evidence>
<accession>A0A448UZZ1</accession>
<dbReference type="KEGG" id="piv:NCTC13079_00182"/>
<keyword evidence="5" id="KW-1185">Reference proteome</keyword>
<dbReference type="InterPro" id="IPR042002">
    <property type="entry name" value="Sortase_C"/>
</dbReference>
<dbReference type="CDD" id="cd05827">
    <property type="entry name" value="Sortase_C"/>
    <property type="match status" value="1"/>
</dbReference>
<organism evidence="4 5">
    <name type="scientific">Aedoeadaptatus ivorii</name>
    <dbReference type="NCBI Taxonomy" id="54006"/>
    <lineage>
        <taxon>Bacteria</taxon>
        <taxon>Bacillati</taxon>
        <taxon>Bacillota</taxon>
        <taxon>Tissierellia</taxon>
        <taxon>Tissierellales</taxon>
        <taxon>Peptoniphilaceae</taxon>
        <taxon>Aedoeadaptatus</taxon>
    </lineage>
</organism>
<keyword evidence="3" id="KW-0812">Transmembrane</keyword>
<dbReference type="EMBL" id="LR134523">
    <property type="protein sequence ID" value="VEJ34493.1"/>
    <property type="molecule type" value="Genomic_DNA"/>
</dbReference>
<feature type="transmembrane region" description="Helical" evidence="3">
    <location>
        <begin position="12"/>
        <end position="31"/>
    </location>
</feature>
<dbReference type="GO" id="GO:0016787">
    <property type="term" value="F:hydrolase activity"/>
    <property type="evidence" value="ECO:0007669"/>
    <property type="project" value="UniProtKB-KW"/>
</dbReference>
<evidence type="ECO:0000256" key="2">
    <source>
        <dbReference type="PIRSR" id="PIRSR605754-1"/>
    </source>
</evidence>
<dbReference type="InterPro" id="IPR023365">
    <property type="entry name" value="Sortase_dom-sf"/>
</dbReference>
<sequence>MKRSENRKQASVVIGYLLILLGIALPLYGFGHISYRQLTEKSAYRHYVEQAAAPTPDEEEGILAYNRSMQENYIVDPFLNENYKAQYEFYKAHPDKVFAYLHIPKLDLSKPIYLDASYAHLDKGVAHIDGTALPVGGESRRSVIAGHRGWYRDLMFWNLHKLEAGDSVTVERNGTVLHYVVADTEVIDPSDWDALQPREGQDILTLLTCDPLRPPRPKRLLVNCVRQESQEAPAEEAPQAPQSAVPVQEEAKVDSGVTKLNLAIYAVTALLILAFAFSVWRFVQYLRG</sequence>
<evidence type="ECO:0000313" key="4">
    <source>
        <dbReference type="EMBL" id="VEJ34493.1"/>
    </source>
</evidence>
<proteinExistence type="predicted"/>
<dbReference type="SUPFAM" id="SSF63817">
    <property type="entry name" value="Sortase"/>
    <property type="match status" value="1"/>
</dbReference>
<keyword evidence="3" id="KW-1133">Transmembrane helix</keyword>
<gene>
    <name evidence="4" type="ORF">NCTC13079_00182</name>
</gene>